<dbReference type="Gene3D" id="3.40.50.1240">
    <property type="entry name" value="Phosphoglycerate mutase-like"/>
    <property type="match status" value="1"/>
</dbReference>
<proteinExistence type="predicted"/>
<dbReference type="SUPFAM" id="SSF53254">
    <property type="entry name" value="Phosphoglycerate mutase-like"/>
    <property type="match status" value="1"/>
</dbReference>
<gene>
    <name evidence="3" type="ORF">K469DRAFT_575581</name>
</gene>
<dbReference type="AlphaFoldDB" id="A0A6A6E469"/>
<evidence type="ECO:0000256" key="1">
    <source>
        <dbReference type="PIRSR" id="PIRSR613078-1"/>
    </source>
</evidence>
<dbReference type="CDD" id="cd07067">
    <property type="entry name" value="HP_PGM_like"/>
    <property type="match status" value="1"/>
</dbReference>
<evidence type="ECO:0000256" key="2">
    <source>
        <dbReference type="PIRSR" id="PIRSR613078-2"/>
    </source>
</evidence>
<feature type="binding site" evidence="2">
    <location>
        <position position="69"/>
    </location>
    <ligand>
        <name>substrate</name>
    </ligand>
</feature>
<dbReference type="InterPro" id="IPR013078">
    <property type="entry name" value="His_Pase_superF_clade-1"/>
</dbReference>
<dbReference type="EMBL" id="ML994632">
    <property type="protein sequence ID" value="KAF2185795.1"/>
    <property type="molecule type" value="Genomic_DNA"/>
</dbReference>
<dbReference type="PANTHER" id="PTHR48100">
    <property type="entry name" value="BROAD-SPECIFICITY PHOSPHATASE YOR283W-RELATED"/>
    <property type="match status" value="1"/>
</dbReference>
<dbReference type="GO" id="GO:0050278">
    <property type="term" value="F:sedoheptulose-bisphosphatase activity"/>
    <property type="evidence" value="ECO:0007669"/>
    <property type="project" value="TreeGrafter"/>
</dbReference>
<dbReference type="Pfam" id="PF00300">
    <property type="entry name" value="His_Phos_1"/>
    <property type="match status" value="1"/>
</dbReference>
<name>A0A6A6E469_9PEZI</name>
<dbReference type="InterPro" id="IPR029033">
    <property type="entry name" value="His_PPase_superfam"/>
</dbReference>
<reference evidence="3" key="1">
    <citation type="journal article" date="2020" name="Stud. Mycol.">
        <title>101 Dothideomycetes genomes: a test case for predicting lifestyles and emergence of pathogens.</title>
        <authorList>
            <person name="Haridas S."/>
            <person name="Albert R."/>
            <person name="Binder M."/>
            <person name="Bloem J."/>
            <person name="Labutti K."/>
            <person name="Salamov A."/>
            <person name="Andreopoulos B."/>
            <person name="Baker S."/>
            <person name="Barry K."/>
            <person name="Bills G."/>
            <person name="Bluhm B."/>
            <person name="Cannon C."/>
            <person name="Castanera R."/>
            <person name="Culley D."/>
            <person name="Daum C."/>
            <person name="Ezra D."/>
            <person name="Gonzalez J."/>
            <person name="Henrissat B."/>
            <person name="Kuo A."/>
            <person name="Liang C."/>
            <person name="Lipzen A."/>
            <person name="Lutzoni F."/>
            <person name="Magnuson J."/>
            <person name="Mondo S."/>
            <person name="Nolan M."/>
            <person name="Ohm R."/>
            <person name="Pangilinan J."/>
            <person name="Park H.-J."/>
            <person name="Ramirez L."/>
            <person name="Alfaro M."/>
            <person name="Sun H."/>
            <person name="Tritt A."/>
            <person name="Yoshinaga Y."/>
            <person name="Zwiers L.-H."/>
            <person name="Turgeon B."/>
            <person name="Goodwin S."/>
            <person name="Spatafora J."/>
            <person name="Crous P."/>
            <person name="Grigoriev I."/>
        </authorList>
    </citation>
    <scope>NUCLEOTIDE SEQUENCE</scope>
    <source>
        <strain evidence="3">CBS 207.26</strain>
    </source>
</reference>
<protein>
    <submittedName>
        <fullName evidence="3">Phosphoglycerate mutase-like protein</fullName>
    </submittedName>
</protein>
<dbReference type="Proteomes" id="UP000800200">
    <property type="component" value="Unassembled WGS sequence"/>
</dbReference>
<evidence type="ECO:0000313" key="3">
    <source>
        <dbReference type="EMBL" id="KAF2185795.1"/>
    </source>
</evidence>
<feature type="active site" description="Tele-phosphohistidine intermediate" evidence="1">
    <location>
        <position position="13"/>
    </location>
</feature>
<dbReference type="GO" id="GO:0046390">
    <property type="term" value="P:ribose phosphate biosynthetic process"/>
    <property type="evidence" value="ECO:0007669"/>
    <property type="project" value="TreeGrafter"/>
</dbReference>
<feature type="active site" description="Proton donor/acceptor" evidence="1">
    <location>
        <position position="100"/>
    </location>
</feature>
<accession>A0A6A6E469</accession>
<dbReference type="InterPro" id="IPR050275">
    <property type="entry name" value="PGM_Phosphatase"/>
</dbReference>
<feature type="binding site" evidence="2">
    <location>
        <begin position="100"/>
        <end position="103"/>
    </location>
    <ligand>
        <name>substrate</name>
    </ligand>
</feature>
<dbReference type="OrthoDB" id="4818801at2759"/>
<sequence length="233" mass="26284">MPSRTPRVYIFRHGETEGSVSGRYIGKSDAGLTEKGVKQVQNAGKVLIGKGKLVDPKYLAHVYVSPRYRAKQTFELAFSEDQKQKLRDAGKVTETPRLAEWDYGDYEGLTTKEILALRKTRGFEDKGHWNLWSGGCEGGESTQQITERLDSLIEEIHGYQRDNMRGDSPSDILLIAHGHLLRALIKRWLRQSLDFPVSLMLEPGAIGTLSYQAHKFEFPALYAGTVLPFDEVE</sequence>
<dbReference type="SMART" id="SM00855">
    <property type="entry name" value="PGAM"/>
    <property type="match status" value="1"/>
</dbReference>
<evidence type="ECO:0000313" key="4">
    <source>
        <dbReference type="Proteomes" id="UP000800200"/>
    </source>
</evidence>
<organism evidence="3 4">
    <name type="scientific">Zopfia rhizophila CBS 207.26</name>
    <dbReference type="NCBI Taxonomy" id="1314779"/>
    <lineage>
        <taxon>Eukaryota</taxon>
        <taxon>Fungi</taxon>
        <taxon>Dikarya</taxon>
        <taxon>Ascomycota</taxon>
        <taxon>Pezizomycotina</taxon>
        <taxon>Dothideomycetes</taxon>
        <taxon>Dothideomycetes incertae sedis</taxon>
        <taxon>Zopfiaceae</taxon>
        <taxon>Zopfia</taxon>
    </lineage>
</organism>
<dbReference type="PANTHER" id="PTHR48100:SF15">
    <property type="entry name" value="SEDOHEPTULOSE 1,7-BISPHOSPHATASE"/>
    <property type="match status" value="1"/>
</dbReference>
<keyword evidence="4" id="KW-1185">Reference proteome</keyword>